<dbReference type="GO" id="GO:0003676">
    <property type="term" value="F:nucleic acid binding"/>
    <property type="evidence" value="ECO:0007669"/>
    <property type="project" value="InterPro"/>
</dbReference>
<reference evidence="4 7" key="5">
    <citation type="submission" date="2020-02" db="EMBL/GenBank/DDBJ databases">
        <title>Newly sequenced genome of strain CSTR1 showed variability in Candidatus Kuenenia stuttgartiensis genomes.</title>
        <authorList>
            <person name="Ding C."/>
            <person name="Adrian L."/>
        </authorList>
    </citation>
    <scope>NUCLEOTIDE SEQUENCE [LARGE SCALE GENOMIC DNA]</scope>
    <source>
        <strain evidence="4 7">CSTR1</strain>
    </source>
</reference>
<comment type="similarity">
    <text evidence="1 2">Belongs to the UPF0102 family.</text>
</comment>
<evidence type="ECO:0000256" key="1">
    <source>
        <dbReference type="ARBA" id="ARBA00006738"/>
    </source>
</evidence>
<sequence>MDGFFKKLIGSLFFLKNILKKTSDVQPHKKALGKKGEVVAAKFLKKKGYKILQRNYRRKTGEIDIICYDRGSIVFVEVKTRGSDSYGPPELAVTEAKKKQIIKMASRYIAEKKVEGIDLRFDVVSVFYPPAKKHPAITLYKNAFTKTCS</sequence>
<accession>Q1Q244</accession>
<dbReference type="EMBL" id="LT934425">
    <property type="protein sequence ID" value="SOH03320.1"/>
    <property type="molecule type" value="Genomic_DNA"/>
</dbReference>
<dbReference type="CDD" id="cd20736">
    <property type="entry name" value="PoNe_Nuclease"/>
    <property type="match status" value="1"/>
</dbReference>
<dbReference type="InterPro" id="IPR011335">
    <property type="entry name" value="Restrct_endonuc-II-like"/>
</dbReference>
<dbReference type="Proteomes" id="UP000221734">
    <property type="component" value="Chromosome Kuenenia_stuttgartiensis_MBR1"/>
</dbReference>
<dbReference type="EMBL" id="CT573071">
    <property type="protein sequence ID" value="CAJ74082.1"/>
    <property type="molecule type" value="Genomic_DNA"/>
</dbReference>
<evidence type="ECO:0000313" key="6">
    <source>
        <dbReference type="Proteomes" id="UP000221734"/>
    </source>
</evidence>
<dbReference type="InterPro" id="IPR003509">
    <property type="entry name" value="UPF0102_YraN-like"/>
</dbReference>
<evidence type="ECO:0000313" key="5">
    <source>
        <dbReference type="EMBL" id="SOH03320.1"/>
    </source>
</evidence>
<dbReference type="Pfam" id="PF02021">
    <property type="entry name" value="UPF0102"/>
    <property type="match status" value="1"/>
</dbReference>
<dbReference type="OrthoDB" id="9802516at2"/>
<dbReference type="EMBL" id="CP049055">
    <property type="protein sequence ID" value="QII11112.1"/>
    <property type="molecule type" value="Genomic_DNA"/>
</dbReference>
<dbReference type="AlphaFoldDB" id="Q1Q244"/>
<reference evidence="3" key="1">
    <citation type="journal article" date="2006" name="Nature">
        <title>Deciphering the evolution and metabolism of an anammox bacterium from a community genome.</title>
        <authorList>
            <person name="Strous M."/>
            <person name="Pelletier E."/>
            <person name="Mangenot S."/>
            <person name="Rattei T."/>
            <person name="Lehner A."/>
            <person name="Taylor M.W."/>
            <person name="Horn M."/>
            <person name="Daims H."/>
            <person name="Bartol-Mavel D."/>
            <person name="Wincker P."/>
            <person name="Barbe V."/>
            <person name="Fonknechten N."/>
            <person name="Vallenet D."/>
            <person name="Segurens B."/>
            <person name="Schenowitz-Truong C."/>
            <person name="Medigue C."/>
            <person name="Collingro A."/>
            <person name="Snel B."/>
            <person name="Dutilh B.E."/>
            <person name="OpDenCamp H.J.M."/>
            <person name="vanDerDrift C."/>
            <person name="Cirpus I."/>
            <person name="vanDePas-Schoonen K.T."/>
            <person name="Harhangi H.R."/>
            <person name="vanNiftrik L."/>
            <person name="Schmid M."/>
            <person name="Keltjens J."/>
            <person name="vanDeVossenberg J."/>
            <person name="Kartal B."/>
            <person name="Meier H."/>
            <person name="Frishman D."/>
            <person name="Huynen M.A."/>
            <person name="Mewes H."/>
            <person name="Weissenbach J."/>
            <person name="Jetten M.S.M."/>
            <person name="Wagner M."/>
            <person name="LePaslier D."/>
        </authorList>
    </citation>
    <scope>NUCLEOTIDE SEQUENCE</scope>
</reference>
<dbReference type="InterPro" id="IPR011856">
    <property type="entry name" value="tRNA_endonuc-like_dom_sf"/>
</dbReference>
<dbReference type="HAMAP" id="MF_00048">
    <property type="entry name" value="UPF0102"/>
    <property type="match status" value="1"/>
</dbReference>
<dbReference type="NCBIfam" id="NF009150">
    <property type="entry name" value="PRK12497.1-3"/>
    <property type="match status" value="1"/>
</dbReference>
<reference evidence="5" key="3">
    <citation type="submission" date="2017-10" db="EMBL/GenBank/DDBJ databases">
        <authorList>
            <person name="Banno H."/>
            <person name="Chua N.-H."/>
        </authorList>
    </citation>
    <scope>NUCLEOTIDE SEQUENCE [LARGE SCALE GENOMIC DNA]</scope>
    <source>
        <strain evidence="5">Kuenenia_mbr1_ru-nijmegen</strain>
    </source>
</reference>
<evidence type="ECO:0000313" key="7">
    <source>
        <dbReference type="Proteomes" id="UP000501926"/>
    </source>
</evidence>
<dbReference type="SUPFAM" id="SSF52980">
    <property type="entry name" value="Restriction endonuclease-like"/>
    <property type="match status" value="1"/>
</dbReference>
<evidence type="ECO:0000256" key="2">
    <source>
        <dbReference type="HAMAP-Rule" id="MF_00048"/>
    </source>
</evidence>
<keyword evidence="6" id="KW-1185">Reference proteome</keyword>
<dbReference type="Proteomes" id="UP000501926">
    <property type="component" value="Chromosome"/>
</dbReference>
<dbReference type="NCBIfam" id="TIGR00252">
    <property type="entry name" value="YraN family protein"/>
    <property type="match status" value="1"/>
</dbReference>
<dbReference type="RefSeq" id="WP_099324174.1">
    <property type="nucleotide sequence ID" value="NZ_CP049055.1"/>
</dbReference>
<evidence type="ECO:0000313" key="3">
    <source>
        <dbReference type="EMBL" id="CAJ74082.1"/>
    </source>
</evidence>
<dbReference type="Gene3D" id="3.40.1350.10">
    <property type="match status" value="1"/>
</dbReference>
<reference evidence="6" key="4">
    <citation type="submission" date="2017-10" db="EMBL/GenBank/DDBJ databases">
        <authorList>
            <person name="Frank J."/>
        </authorList>
    </citation>
    <scope>NUCLEOTIDE SEQUENCE [LARGE SCALE GENOMIC DNA]</scope>
</reference>
<evidence type="ECO:0000313" key="4">
    <source>
        <dbReference type="EMBL" id="QII11112.1"/>
    </source>
</evidence>
<dbReference type="KEGG" id="kst:KSMBR1_0809"/>
<protein>
    <recommendedName>
        <fullName evidence="2">UPF0102 protein KsCSTR_17330</fullName>
    </recommendedName>
</protein>
<dbReference type="NCBIfam" id="NF009154">
    <property type="entry name" value="PRK12497.3-3"/>
    <property type="match status" value="1"/>
</dbReference>
<dbReference type="PANTHER" id="PTHR34039">
    <property type="entry name" value="UPF0102 PROTEIN YRAN"/>
    <property type="match status" value="1"/>
</dbReference>
<proteinExistence type="inferred from homology"/>
<organism evidence="3">
    <name type="scientific">Kuenenia stuttgartiensis</name>
    <dbReference type="NCBI Taxonomy" id="174633"/>
    <lineage>
        <taxon>Bacteria</taxon>
        <taxon>Pseudomonadati</taxon>
        <taxon>Planctomycetota</taxon>
        <taxon>Candidatus Brocadiia</taxon>
        <taxon>Candidatus Brocadiales</taxon>
        <taxon>Candidatus Brocadiaceae</taxon>
        <taxon>Candidatus Kuenenia</taxon>
    </lineage>
</organism>
<reference evidence="3" key="2">
    <citation type="submission" date="2006-01" db="EMBL/GenBank/DDBJ databases">
        <authorList>
            <person name="Genoscope"/>
        </authorList>
    </citation>
    <scope>NUCLEOTIDE SEQUENCE</scope>
</reference>
<gene>
    <name evidence="4" type="ORF">KsCSTR_17330</name>
    <name evidence="5" type="ORF">KSMBR1_0809</name>
    <name evidence="3" type="ORF">kuste3321</name>
</gene>
<name>Q1Q244_KUEST</name>
<dbReference type="PANTHER" id="PTHR34039:SF1">
    <property type="entry name" value="UPF0102 PROTEIN YRAN"/>
    <property type="match status" value="1"/>
</dbReference>